<dbReference type="GO" id="GO:0046872">
    <property type="term" value="F:metal ion binding"/>
    <property type="evidence" value="ECO:0007669"/>
    <property type="project" value="UniProtKB-KW"/>
</dbReference>
<name>A0A6J7H4W1_9ZZZZ</name>
<dbReference type="Pfam" id="PF00111">
    <property type="entry name" value="Fer2"/>
    <property type="match status" value="1"/>
</dbReference>
<reference evidence="8" key="1">
    <citation type="submission" date="2020-05" db="EMBL/GenBank/DDBJ databases">
        <authorList>
            <person name="Chiriac C."/>
            <person name="Salcher M."/>
            <person name="Ghai R."/>
            <person name="Kavagutti S V."/>
        </authorList>
    </citation>
    <scope>NUCLEOTIDE SEQUENCE</scope>
</reference>
<organism evidence="8">
    <name type="scientific">freshwater metagenome</name>
    <dbReference type="NCBI Taxonomy" id="449393"/>
    <lineage>
        <taxon>unclassified sequences</taxon>
        <taxon>metagenomes</taxon>
        <taxon>ecological metagenomes</taxon>
    </lineage>
</organism>
<dbReference type="CDD" id="cd00207">
    <property type="entry name" value="fer2"/>
    <property type="match status" value="1"/>
</dbReference>
<keyword evidence="3" id="KW-0479">Metal-binding</keyword>
<sequence length="106" mass="11162">MGTITFIEHDGTAHDVDLVEGESLMELATGNGVPGIDGDCGGEASCGTCHVIVDDAWIATTGTRSATEAAMVEMSPECAPNSRLSCQLKARPELDGLRVHLPEYQM</sequence>
<evidence type="ECO:0000256" key="6">
    <source>
        <dbReference type="ARBA" id="ARBA00034078"/>
    </source>
</evidence>
<dbReference type="GO" id="GO:0140647">
    <property type="term" value="P:P450-containing electron transport chain"/>
    <property type="evidence" value="ECO:0007669"/>
    <property type="project" value="InterPro"/>
</dbReference>
<protein>
    <submittedName>
        <fullName evidence="8">Unannotated protein</fullName>
    </submittedName>
</protein>
<evidence type="ECO:0000256" key="4">
    <source>
        <dbReference type="ARBA" id="ARBA00023004"/>
    </source>
</evidence>
<dbReference type="PANTHER" id="PTHR23426">
    <property type="entry name" value="FERREDOXIN/ADRENODOXIN"/>
    <property type="match status" value="1"/>
</dbReference>
<dbReference type="InterPro" id="IPR036010">
    <property type="entry name" value="2Fe-2S_ferredoxin-like_sf"/>
</dbReference>
<dbReference type="GO" id="GO:0005829">
    <property type="term" value="C:cytosol"/>
    <property type="evidence" value="ECO:0007669"/>
    <property type="project" value="TreeGrafter"/>
</dbReference>
<keyword evidence="2" id="KW-0001">2Fe-2S</keyword>
<dbReference type="AlphaFoldDB" id="A0A6J7H4W1"/>
<evidence type="ECO:0000259" key="7">
    <source>
        <dbReference type="PROSITE" id="PS51085"/>
    </source>
</evidence>
<dbReference type="InterPro" id="IPR001055">
    <property type="entry name" value="Adrenodoxin-like"/>
</dbReference>
<evidence type="ECO:0000256" key="2">
    <source>
        <dbReference type="ARBA" id="ARBA00022714"/>
    </source>
</evidence>
<evidence type="ECO:0000313" key="8">
    <source>
        <dbReference type="EMBL" id="CAB4911793.1"/>
    </source>
</evidence>
<dbReference type="InterPro" id="IPR001041">
    <property type="entry name" value="2Fe-2S_ferredoxin-type"/>
</dbReference>
<dbReference type="GO" id="GO:0009055">
    <property type="term" value="F:electron transfer activity"/>
    <property type="evidence" value="ECO:0007669"/>
    <property type="project" value="TreeGrafter"/>
</dbReference>
<comment type="similarity">
    <text evidence="1">Belongs to the adrenodoxin/putidaredoxin family.</text>
</comment>
<dbReference type="SUPFAM" id="SSF54292">
    <property type="entry name" value="2Fe-2S ferredoxin-like"/>
    <property type="match status" value="1"/>
</dbReference>
<evidence type="ECO:0000256" key="1">
    <source>
        <dbReference type="ARBA" id="ARBA00010914"/>
    </source>
</evidence>
<proteinExistence type="inferred from homology"/>
<keyword evidence="4" id="KW-0408">Iron</keyword>
<dbReference type="PANTHER" id="PTHR23426:SF65">
    <property type="entry name" value="FERREDOXIN-2, MITOCHONDRIAL"/>
    <property type="match status" value="1"/>
</dbReference>
<gene>
    <name evidence="8" type="ORF">UFOPK3564_01296</name>
</gene>
<feature type="domain" description="2Fe-2S ferredoxin-type" evidence="7">
    <location>
        <begin position="2"/>
        <end position="105"/>
    </location>
</feature>
<dbReference type="GO" id="GO:0051537">
    <property type="term" value="F:2 iron, 2 sulfur cluster binding"/>
    <property type="evidence" value="ECO:0007669"/>
    <property type="project" value="UniProtKB-KW"/>
</dbReference>
<accession>A0A6J7H4W1</accession>
<dbReference type="PROSITE" id="PS51085">
    <property type="entry name" value="2FE2S_FER_2"/>
    <property type="match status" value="1"/>
</dbReference>
<dbReference type="InterPro" id="IPR012675">
    <property type="entry name" value="Beta-grasp_dom_sf"/>
</dbReference>
<dbReference type="Gene3D" id="3.10.20.30">
    <property type="match status" value="1"/>
</dbReference>
<comment type="cofactor">
    <cofactor evidence="6">
        <name>[2Fe-2S] cluster</name>
        <dbReference type="ChEBI" id="CHEBI:190135"/>
    </cofactor>
</comment>
<keyword evidence="5" id="KW-0411">Iron-sulfur</keyword>
<dbReference type="EMBL" id="CAFBMK010000060">
    <property type="protein sequence ID" value="CAB4911793.1"/>
    <property type="molecule type" value="Genomic_DNA"/>
</dbReference>
<evidence type="ECO:0000256" key="5">
    <source>
        <dbReference type="ARBA" id="ARBA00023014"/>
    </source>
</evidence>
<evidence type="ECO:0000256" key="3">
    <source>
        <dbReference type="ARBA" id="ARBA00022723"/>
    </source>
</evidence>